<dbReference type="EMBL" id="PSQE01000006">
    <property type="protein sequence ID" value="RHN50201.1"/>
    <property type="molecule type" value="Genomic_DNA"/>
</dbReference>
<reference evidence="2" key="1">
    <citation type="journal article" date="2018" name="Nat. Plants">
        <title>Whole-genome landscape of Medicago truncatula symbiotic genes.</title>
        <authorList>
            <person name="Pecrix Y."/>
            <person name="Gamas P."/>
            <person name="Carrere S."/>
        </authorList>
    </citation>
    <scope>NUCLEOTIDE SEQUENCE</scope>
    <source>
        <tissue evidence="2">Leaves</tissue>
    </source>
</reference>
<gene>
    <name evidence="2" type="ORF">MtrunA17_Chr6g0454881</name>
</gene>
<dbReference type="Proteomes" id="UP000265566">
    <property type="component" value="Chromosome 6"/>
</dbReference>
<protein>
    <submittedName>
        <fullName evidence="2">Uncharacterized protein</fullName>
    </submittedName>
</protein>
<dbReference type="AlphaFoldDB" id="A0A396HCB6"/>
<name>A0A396HCB6_MEDTR</name>
<dbReference type="Gramene" id="rna34464">
    <property type="protein sequence ID" value="RHN50201.1"/>
    <property type="gene ID" value="gene34464"/>
</dbReference>
<evidence type="ECO:0000256" key="1">
    <source>
        <dbReference type="SAM" id="MobiDB-lite"/>
    </source>
</evidence>
<accession>A0A396HCB6</accession>
<feature type="compositionally biased region" description="Polar residues" evidence="1">
    <location>
        <begin position="71"/>
        <end position="84"/>
    </location>
</feature>
<evidence type="ECO:0000313" key="2">
    <source>
        <dbReference type="EMBL" id="RHN50201.1"/>
    </source>
</evidence>
<comment type="caution">
    <text evidence="2">The sequence shown here is derived from an EMBL/GenBank/DDBJ whole genome shotgun (WGS) entry which is preliminary data.</text>
</comment>
<sequence length="93" mass="10698">MVKNYTKGTIQLYKRDALVAFQEEEGHRLVSSIEPGNKVEFVFVFKNRFIVKETTMYIIYDELIGETMEQSHAQTDKSVNVSSDGENECTLLD</sequence>
<proteinExistence type="predicted"/>
<organism evidence="2">
    <name type="scientific">Medicago truncatula</name>
    <name type="common">Barrel medic</name>
    <name type="synonym">Medicago tribuloides</name>
    <dbReference type="NCBI Taxonomy" id="3880"/>
    <lineage>
        <taxon>Eukaryota</taxon>
        <taxon>Viridiplantae</taxon>
        <taxon>Streptophyta</taxon>
        <taxon>Embryophyta</taxon>
        <taxon>Tracheophyta</taxon>
        <taxon>Spermatophyta</taxon>
        <taxon>Magnoliopsida</taxon>
        <taxon>eudicotyledons</taxon>
        <taxon>Gunneridae</taxon>
        <taxon>Pentapetalae</taxon>
        <taxon>rosids</taxon>
        <taxon>fabids</taxon>
        <taxon>Fabales</taxon>
        <taxon>Fabaceae</taxon>
        <taxon>Papilionoideae</taxon>
        <taxon>50 kb inversion clade</taxon>
        <taxon>NPAAA clade</taxon>
        <taxon>Hologalegina</taxon>
        <taxon>IRL clade</taxon>
        <taxon>Trifolieae</taxon>
        <taxon>Medicago</taxon>
    </lineage>
</organism>
<feature type="region of interest" description="Disordered" evidence="1">
    <location>
        <begin position="71"/>
        <end position="93"/>
    </location>
</feature>